<dbReference type="EMBL" id="BMQC01000011">
    <property type="protein sequence ID" value="GGK36849.1"/>
    <property type="molecule type" value="Genomic_DNA"/>
</dbReference>
<proteinExistence type="predicted"/>
<name>A0A8J3BU43_9ACTN</name>
<evidence type="ECO:0000313" key="2">
    <source>
        <dbReference type="Proteomes" id="UP000662200"/>
    </source>
</evidence>
<evidence type="ECO:0000313" key="1">
    <source>
        <dbReference type="EMBL" id="GGK36849.1"/>
    </source>
</evidence>
<reference evidence="1" key="2">
    <citation type="submission" date="2020-09" db="EMBL/GenBank/DDBJ databases">
        <authorList>
            <person name="Sun Q."/>
            <person name="Ohkuma M."/>
        </authorList>
    </citation>
    <scope>NUCLEOTIDE SEQUENCE</scope>
    <source>
        <strain evidence="1">JCM 3091</strain>
    </source>
</reference>
<sequence length="237" mass="24430">MLSTATTAWFNSAEGCYYSVIDPPPPPGHAWWGGRKAAGGAVYEYICYPKGATEPLGIAGAGIKWLASPPAGFAAGVSPAVLAQQAVARLPIRGPRIGTAPRREGAGLVGLPVWLWTAVSPATWGPATASASAGGITVTATANAASIRWRMGDGQSVTCTRPGTPFRPEVVAAGASSPDCGYVYRMPSRSQPGGAYAVTAVTTWNVTWTGGGQRGELTVTRQSSTQVEVRELAVVNE</sequence>
<protein>
    <recommendedName>
        <fullName evidence="3">ATP/GTP-binding protein</fullName>
    </recommendedName>
</protein>
<dbReference type="Proteomes" id="UP000662200">
    <property type="component" value="Unassembled WGS sequence"/>
</dbReference>
<keyword evidence="2" id="KW-1185">Reference proteome</keyword>
<dbReference type="AlphaFoldDB" id="A0A8J3BU43"/>
<reference evidence="1" key="1">
    <citation type="journal article" date="2014" name="Int. J. Syst. Evol. Microbiol.">
        <title>Complete genome sequence of Corynebacterium casei LMG S-19264T (=DSM 44701T), isolated from a smear-ripened cheese.</title>
        <authorList>
            <consortium name="US DOE Joint Genome Institute (JGI-PGF)"/>
            <person name="Walter F."/>
            <person name="Albersmeier A."/>
            <person name="Kalinowski J."/>
            <person name="Ruckert C."/>
        </authorList>
    </citation>
    <scope>NUCLEOTIDE SEQUENCE</scope>
    <source>
        <strain evidence="1">JCM 3091</strain>
    </source>
</reference>
<comment type="caution">
    <text evidence="1">The sequence shown here is derived from an EMBL/GenBank/DDBJ whole genome shotgun (WGS) entry which is preliminary data.</text>
</comment>
<accession>A0A8J3BU43</accession>
<organism evidence="1 2">
    <name type="scientific">Pilimelia terevasa</name>
    <dbReference type="NCBI Taxonomy" id="53372"/>
    <lineage>
        <taxon>Bacteria</taxon>
        <taxon>Bacillati</taxon>
        <taxon>Actinomycetota</taxon>
        <taxon>Actinomycetes</taxon>
        <taxon>Micromonosporales</taxon>
        <taxon>Micromonosporaceae</taxon>
        <taxon>Pilimelia</taxon>
    </lineage>
</organism>
<gene>
    <name evidence="1" type="ORF">GCM10010124_31910</name>
</gene>
<evidence type="ECO:0008006" key="3">
    <source>
        <dbReference type="Google" id="ProtNLM"/>
    </source>
</evidence>